<feature type="transmembrane region" description="Helical" evidence="1">
    <location>
        <begin position="15"/>
        <end position="34"/>
    </location>
</feature>
<dbReference type="Proteomes" id="UP000188929">
    <property type="component" value="Unassembled WGS sequence"/>
</dbReference>
<keyword evidence="3" id="KW-1185">Reference proteome</keyword>
<dbReference type="EMBL" id="MOMC01000040">
    <property type="protein sequence ID" value="ONH28372.1"/>
    <property type="molecule type" value="Genomic_DNA"/>
</dbReference>
<evidence type="ECO:0000313" key="3">
    <source>
        <dbReference type="Proteomes" id="UP000188929"/>
    </source>
</evidence>
<evidence type="ECO:0000313" key="2">
    <source>
        <dbReference type="EMBL" id="ONH28372.1"/>
    </source>
</evidence>
<evidence type="ECO:0000256" key="1">
    <source>
        <dbReference type="SAM" id="Phobius"/>
    </source>
</evidence>
<protein>
    <submittedName>
        <fullName evidence="2">Uncharacterized protein</fullName>
    </submittedName>
</protein>
<dbReference type="AlphaFoldDB" id="A0A1V2I831"/>
<organism evidence="2 3">
    <name type="scientific">Pseudofrankia asymbiotica</name>
    <dbReference type="NCBI Taxonomy" id="1834516"/>
    <lineage>
        <taxon>Bacteria</taxon>
        <taxon>Bacillati</taxon>
        <taxon>Actinomycetota</taxon>
        <taxon>Actinomycetes</taxon>
        <taxon>Frankiales</taxon>
        <taxon>Frankiaceae</taxon>
        <taxon>Pseudofrankia</taxon>
    </lineage>
</organism>
<accession>A0A1V2I831</accession>
<keyword evidence="1" id="KW-0472">Membrane</keyword>
<dbReference type="RefSeq" id="WP_076818610.1">
    <property type="nucleotide sequence ID" value="NZ_MOMC01000040.1"/>
</dbReference>
<reference evidence="3" key="1">
    <citation type="submission" date="2016-10" db="EMBL/GenBank/DDBJ databases">
        <title>Frankia sp. NRRL B-16386 Genome sequencing.</title>
        <authorList>
            <person name="Ghodhbane-Gtari F."/>
            <person name="Swanson E."/>
            <person name="Gueddou A."/>
            <person name="Hezbri K."/>
            <person name="Ktari K."/>
            <person name="Nouioui I."/>
            <person name="Morris K."/>
            <person name="Simpson S."/>
            <person name="Abebe-Akele F."/>
            <person name="Thomas K."/>
            <person name="Gtari M."/>
            <person name="Tisa L.S."/>
        </authorList>
    </citation>
    <scope>NUCLEOTIDE SEQUENCE [LARGE SCALE GENOMIC DNA]</scope>
    <source>
        <strain evidence="3">NRRL B-16386</strain>
    </source>
</reference>
<sequence>MGLWAGLGWVPADGVSGRLAALVSVVALVVVVTGRSARARPPAGRGRLDAVSALALMLVVVASAAAALTPPNIS</sequence>
<name>A0A1V2I831_9ACTN</name>
<feature type="transmembrane region" description="Helical" evidence="1">
    <location>
        <begin position="46"/>
        <end position="68"/>
    </location>
</feature>
<proteinExistence type="predicted"/>
<keyword evidence="1" id="KW-0812">Transmembrane</keyword>
<comment type="caution">
    <text evidence="2">The sequence shown here is derived from an EMBL/GenBank/DDBJ whole genome shotgun (WGS) entry which is preliminary data.</text>
</comment>
<keyword evidence="1" id="KW-1133">Transmembrane helix</keyword>
<gene>
    <name evidence="2" type="ORF">BL253_19455</name>
</gene>